<accession>A0A077NNQ7</accession>
<dbReference type="EMBL" id="CBSV010000047">
    <property type="protein sequence ID" value="CDH00189.1"/>
    <property type="molecule type" value="Genomic_DNA"/>
</dbReference>
<dbReference type="AlphaFoldDB" id="A0A077NNQ7"/>
<organism evidence="1 2">
    <name type="scientific">Xenorhabdus bovienii str. feltiae Moldova</name>
    <dbReference type="NCBI Taxonomy" id="1398200"/>
    <lineage>
        <taxon>Bacteria</taxon>
        <taxon>Pseudomonadati</taxon>
        <taxon>Pseudomonadota</taxon>
        <taxon>Gammaproteobacteria</taxon>
        <taxon>Enterobacterales</taxon>
        <taxon>Morganellaceae</taxon>
        <taxon>Xenorhabdus</taxon>
    </lineage>
</organism>
<name>A0A077NNQ7_XENBV</name>
<evidence type="ECO:0000313" key="2">
    <source>
        <dbReference type="Proteomes" id="UP000028487"/>
    </source>
</evidence>
<reference evidence="1" key="1">
    <citation type="submission" date="2013-07" db="EMBL/GenBank/DDBJ databases">
        <title>Sub-species coevolution in mutualistic symbiosis.</title>
        <authorList>
            <person name="Murfin K."/>
            <person name="Klassen J."/>
            <person name="Lee M."/>
            <person name="Forst S."/>
            <person name="Stock P."/>
            <person name="Goodrich-Blair H."/>
        </authorList>
    </citation>
    <scope>NUCLEOTIDE SEQUENCE [LARGE SCALE GENOMIC DNA]</scope>
    <source>
        <strain evidence="1">Feltiae Moldova</strain>
    </source>
</reference>
<comment type="caution">
    <text evidence="1">The sequence shown here is derived from an EMBL/GenBank/DDBJ whole genome shotgun (WGS) entry which is preliminary data.</text>
</comment>
<sequence length="55" mass="6200">MLVVNLIKHQQEYVIGHLAYALAGCAQTIVLCSEWVSKRFGIELNILINSKLRMA</sequence>
<evidence type="ECO:0000313" key="1">
    <source>
        <dbReference type="EMBL" id="CDH00189.1"/>
    </source>
</evidence>
<protein>
    <submittedName>
        <fullName evidence="1">Uncharacterized protein</fullName>
    </submittedName>
</protein>
<dbReference type="Proteomes" id="UP000028487">
    <property type="component" value="Unassembled WGS sequence"/>
</dbReference>
<gene>
    <name evidence="1" type="ORF">XBFM1_1400002</name>
</gene>
<dbReference type="HOGENOM" id="CLU_3031446_0_0_6"/>
<proteinExistence type="predicted"/>